<name>A0ABW4LII6_9MICO</name>
<sequence>MLEPDGLYRLTPEAADVPPGLPLIAGLTGFADAGGAVAQLTAYFERTADPVPLAVFDNDALLDYRARRPVIEFEEDHLTSFTPARLRLSLAKDELGRSFLLLTGYEPDFRWEGFTEALLGLLERWEVASTTWVQAVPMPVPHTRPLQVTVGGNRRDLIDSMSAWRPTTRVPSNVLHLVEFRLAERQQDVAEFVLLVPHYLADTELPAAAVKGLEVLSAATGLLFPIDALRDATREFTARVDEQVGGSEELGALVRTLEERHDAYMAGNPVRSPLTDDEGEVPSADELAAELEKFLAIRRTHDDDA</sequence>
<comment type="caution">
    <text evidence="1">The sequence shown here is derived from an EMBL/GenBank/DDBJ whole genome shotgun (WGS) entry which is preliminary data.</text>
</comment>
<protein>
    <submittedName>
        <fullName evidence="1">Proteasome assembly chaperone family protein</fullName>
    </submittedName>
</protein>
<dbReference type="Pfam" id="PF09754">
    <property type="entry name" value="PAC2"/>
    <property type="match status" value="1"/>
</dbReference>
<dbReference type="InterPro" id="IPR008492">
    <property type="entry name" value="Rv2714-like"/>
</dbReference>
<evidence type="ECO:0000313" key="2">
    <source>
        <dbReference type="Proteomes" id="UP001597347"/>
    </source>
</evidence>
<organism evidence="1 2">
    <name type="scientific">Amnibacterium endophyticum</name>
    <dbReference type="NCBI Taxonomy" id="2109337"/>
    <lineage>
        <taxon>Bacteria</taxon>
        <taxon>Bacillati</taxon>
        <taxon>Actinomycetota</taxon>
        <taxon>Actinomycetes</taxon>
        <taxon>Micrococcales</taxon>
        <taxon>Microbacteriaceae</taxon>
        <taxon>Amnibacterium</taxon>
    </lineage>
</organism>
<dbReference type="InterPro" id="IPR019151">
    <property type="entry name" value="Proteasome_assmbl_chaperone_2"/>
</dbReference>
<gene>
    <name evidence="1" type="ORF">ACFSBI_15750</name>
</gene>
<reference evidence="2" key="1">
    <citation type="journal article" date="2019" name="Int. J. Syst. Evol. Microbiol.">
        <title>The Global Catalogue of Microorganisms (GCM) 10K type strain sequencing project: providing services to taxonomists for standard genome sequencing and annotation.</title>
        <authorList>
            <consortium name="The Broad Institute Genomics Platform"/>
            <consortium name="The Broad Institute Genome Sequencing Center for Infectious Disease"/>
            <person name="Wu L."/>
            <person name="Ma J."/>
        </authorList>
    </citation>
    <scope>NUCLEOTIDE SEQUENCE [LARGE SCALE GENOMIC DNA]</scope>
    <source>
        <strain evidence="2">CGMCC 1.12471</strain>
    </source>
</reference>
<dbReference type="Gene3D" id="1.10.287.100">
    <property type="match status" value="1"/>
</dbReference>
<dbReference type="Gene3D" id="3.40.50.10900">
    <property type="entry name" value="PAC-like subunit"/>
    <property type="match status" value="1"/>
</dbReference>
<keyword evidence="2" id="KW-1185">Reference proteome</keyword>
<dbReference type="Proteomes" id="UP001597347">
    <property type="component" value="Unassembled WGS sequence"/>
</dbReference>
<dbReference type="RefSeq" id="WP_377936606.1">
    <property type="nucleotide sequence ID" value="NZ_JBHUEA010000038.1"/>
</dbReference>
<dbReference type="SUPFAM" id="SSF159659">
    <property type="entry name" value="Cgl1923-like"/>
    <property type="match status" value="1"/>
</dbReference>
<evidence type="ECO:0000313" key="1">
    <source>
        <dbReference type="EMBL" id="MFD1723004.1"/>
    </source>
</evidence>
<dbReference type="PIRSF" id="PIRSF028754">
    <property type="entry name" value="UCP028754"/>
    <property type="match status" value="1"/>
</dbReference>
<dbReference type="EMBL" id="JBHUEA010000038">
    <property type="protein sequence ID" value="MFD1723004.1"/>
    <property type="molecule type" value="Genomic_DNA"/>
</dbReference>
<proteinExistence type="predicted"/>
<dbReference type="InterPro" id="IPR038389">
    <property type="entry name" value="PSMG2_sf"/>
</dbReference>
<dbReference type="GO" id="GO:0000502">
    <property type="term" value="C:proteasome complex"/>
    <property type="evidence" value="ECO:0007669"/>
    <property type="project" value="UniProtKB-KW"/>
</dbReference>
<keyword evidence="1" id="KW-0647">Proteasome</keyword>
<accession>A0ABW4LII6</accession>